<keyword evidence="6 9" id="KW-0676">Redox-active center</keyword>
<dbReference type="PROSITE" id="PS51352">
    <property type="entry name" value="THIOREDOXIN_2"/>
    <property type="match status" value="1"/>
</dbReference>
<gene>
    <name evidence="11" type="primary">trxA</name>
    <name evidence="11" type="ORF">AN619_00460</name>
</gene>
<evidence type="ECO:0000256" key="4">
    <source>
        <dbReference type="ARBA" id="ARBA00022982"/>
    </source>
</evidence>
<dbReference type="InterPro" id="IPR013766">
    <property type="entry name" value="Thioredoxin_domain"/>
</dbReference>
<dbReference type="PANTHER" id="PTHR45663">
    <property type="entry name" value="GEO12009P1"/>
    <property type="match status" value="1"/>
</dbReference>
<feature type="site" description="Contributes to redox potential value" evidence="8">
    <location>
        <position position="31"/>
    </location>
</feature>
<dbReference type="PANTHER" id="PTHR45663:SF11">
    <property type="entry name" value="GEO12009P1"/>
    <property type="match status" value="1"/>
</dbReference>
<feature type="site" description="Contributes to redox potential value" evidence="8">
    <location>
        <position position="30"/>
    </location>
</feature>
<accession>A0A140LEB2</accession>
<dbReference type="STRING" id="520762.AN619_00460"/>
<evidence type="ECO:0000259" key="10">
    <source>
        <dbReference type="PROSITE" id="PS51352"/>
    </source>
</evidence>
<organism evidence="11 12">
    <name type="scientific">Thermotalea metallivorans</name>
    <dbReference type="NCBI Taxonomy" id="520762"/>
    <lineage>
        <taxon>Bacteria</taxon>
        <taxon>Bacillati</taxon>
        <taxon>Bacillota</taxon>
        <taxon>Clostridia</taxon>
        <taxon>Peptostreptococcales</taxon>
        <taxon>Thermotaleaceae</taxon>
        <taxon>Thermotalea</taxon>
    </lineage>
</organism>
<name>A0A140LEB2_9FIRM</name>
<dbReference type="Gene3D" id="3.40.30.10">
    <property type="entry name" value="Glutaredoxin"/>
    <property type="match status" value="1"/>
</dbReference>
<dbReference type="Proteomes" id="UP000070456">
    <property type="component" value="Unassembled WGS sequence"/>
</dbReference>
<sequence>MLSVDKDTFQAEVLEAQGFVLVDFWSDGCEPCKALMPDVEELAAKYEGKVKFVKLNTTQARRLAISQKVLGLPTISLYKDGQKIDEVTKDDATKANIEAMIQKHVG</sequence>
<protein>
    <recommendedName>
        <fullName evidence="2 7">Thioredoxin</fullName>
    </recommendedName>
</protein>
<dbReference type="InterPro" id="IPR005746">
    <property type="entry name" value="Thioredoxin"/>
</dbReference>
<evidence type="ECO:0000256" key="1">
    <source>
        <dbReference type="ARBA" id="ARBA00008987"/>
    </source>
</evidence>
<dbReference type="InterPro" id="IPR036249">
    <property type="entry name" value="Thioredoxin-like_sf"/>
</dbReference>
<keyword evidence="12" id="KW-1185">Reference proteome</keyword>
<evidence type="ECO:0000256" key="3">
    <source>
        <dbReference type="ARBA" id="ARBA00022448"/>
    </source>
</evidence>
<dbReference type="NCBIfam" id="NF047697">
    <property type="entry name" value="ThioredTrxAClost"/>
    <property type="match status" value="1"/>
</dbReference>
<dbReference type="RefSeq" id="WP_068553895.1">
    <property type="nucleotide sequence ID" value="NZ_LOEE01000003.1"/>
</dbReference>
<keyword evidence="4" id="KW-0249">Electron transport</keyword>
<evidence type="ECO:0000256" key="8">
    <source>
        <dbReference type="PIRSR" id="PIRSR000077-1"/>
    </source>
</evidence>
<comment type="similarity">
    <text evidence="1 7">Belongs to the thioredoxin family.</text>
</comment>
<feature type="domain" description="Thioredoxin" evidence="10">
    <location>
        <begin position="1"/>
        <end position="106"/>
    </location>
</feature>
<dbReference type="PROSITE" id="PS00194">
    <property type="entry name" value="THIOREDOXIN_1"/>
    <property type="match status" value="1"/>
</dbReference>
<proteinExistence type="inferred from homology"/>
<evidence type="ECO:0000256" key="9">
    <source>
        <dbReference type="PIRSR" id="PIRSR000077-4"/>
    </source>
</evidence>
<feature type="disulfide bond" description="Redox-active" evidence="9">
    <location>
        <begin position="29"/>
        <end position="32"/>
    </location>
</feature>
<comment type="caution">
    <text evidence="11">The sequence shown here is derived from an EMBL/GenBank/DDBJ whole genome shotgun (WGS) entry which is preliminary data.</text>
</comment>
<reference evidence="11 12" key="1">
    <citation type="submission" date="2015-12" db="EMBL/GenBank/DDBJ databases">
        <title>Draft genome sequence of the thermoanaerobe Thermotalea metallivorans, an isolate from the runoff channel of the Great Artesian Basin, Australia.</title>
        <authorList>
            <person name="Patel B.K."/>
        </authorList>
    </citation>
    <scope>NUCLEOTIDE SEQUENCE [LARGE SCALE GENOMIC DNA]</scope>
    <source>
        <strain evidence="11 12">B2-1</strain>
    </source>
</reference>
<evidence type="ECO:0000313" key="12">
    <source>
        <dbReference type="Proteomes" id="UP000070456"/>
    </source>
</evidence>
<dbReference type="SUPFAM" id="SSF52833">
    <property type="entry name" value="Thioredoxin-like"/>
    <property type="match status" value="1"/>
</dbReference>
<feature type="active site" description="Nucleophile" evidence="8">
    <location>
        <position position="32"/>
    </location>
</feature>
<evidence type="ECO:0000256" key="5">
    <source>
        <dbReference type="ARBA" id="ARBA00023157"/>
    </source>
</evidence>
<evidence type="ECO:0000256" key="2">
    <source>
        <dbReference type="ARBA" id="ARBA00020570"/>
    </source>
</evidence>
<dbReference type="InterPro" id="IPR017937">
    <property type="entry name" value="Thioredoxin_CS"/>
</dbReference>
<keyword evidence="3" id="KW-0813">Transport</keyword>
<dbReference type="GO" id="GO:0015035">
    <property type="term" value="F:protein-disulfide reductase activity"/>
    <property type="evidence" value="ECO:0007669"/>
    <property type="project" value="InterPro"/>
</dbReference>
<dbReference type="GO" id="GO:0005737">
    <property type="term" value="C:cytoplasm"/>
    <property type="evidence" value="ECO:0007669"/>
    <property type="project" value="TreeGrafter"/>
</dbReference>
<dbReference type="CDD" id="cd02947">
    <property type="entry name" value="TRX_family"/>
    <property type="match status" value="1"/>
</dbReference>
<dbReference type="Pfam" id="PF00085">
    <property type="entry name" value="Thioredoxin"/>
    <property type="match status" value="1"/>
</dbReference>
<keyword evidence="5 9" id="KW-1015">Disulfide bond</keyword>
<evidence type="ECO:0000256" key="6">
    <source>
        <dbReference type="ARBA" id="ARBA00023284"/>
    </source>
</evidence>
<evidence type="ECO:0000256" key="7">
    <source>
        <dbReference type="PIRNR" id="PIRNR000077"/>
    </source>
</evidence>
<dbReference type="EMBL" id="LOEE01000003">
    <property type="protein sequence ID" value="KXG78887.1"/>
    <property type="molecule type" value="Genomic_DNA"/>
</dbReference>
<dbReference type="OrthoDB" id="9790390at2"/>
<feature type="active site" description="Nucleophile" evidence="8">
    <location>
        <position position="29"/>
    </location>
</feature>
<dbReference type="AlphaFoldDB" id="A0A140LEB2"/>
<evidence type="ECO:0000313" key="11">
    <source>
        <dbReference type="EMBL" id="KXG78887.1"/>
    </source>
</evidence>
<dbReference type="PIRSF" id="PIRSF000077">
    <property type="entry name" value="Thioredoxin"/>
    <property type="match status" value="1"/>
</dbReference>
<dbReference type="PATRIC" id="fig|520762.4.peg.54"/>
<feature type="site" description="Deprotonates C-terminal active site Cys" evidence="8">
    <location>
        <position position="23"/>
    </location>
</feature>